<feature type="domain" description="ATP-grasp" evidence="6">
    <location>
        <begin position="120"/>
        <end position="317"/>
    </location>
</feature>
<dbReference type="SUPFAM" id="SSF56059">
    <property type="entry name" value="Glutathione synthetase ATP-binding domain-like"/>
    <property type="match status" value="1"/>
</dbReference>
<evidence type="ECO:0000256" key="5">
    <source>
        <dbReference type="PROSITE-ProRule" id="PRU00409"/>
    </source>
</evidence>
<keyword evidence="3 5" id="KW-0067">ATP-binding</keyword>
<dbReference type="InterPro" id="IPR011054">
    <property type="entry name" value="Rudment_hybrid_motif"/>
</dbReference>
<dbReference type="InterPro" id="IPR005482">
    <property type="entry name" value="Biotin_COase_C"/>
</dbReference>
<keyword evidence="2 5" id="KW-0547">Nucleotide-binding</keyword>
<evidence type="ECO:0000313" key="9">
    <source>
        <dbReference type="Proteomes" id="UP001224122"/>
    </source>
</evidence>
<evidence type="ECO:0000259" key="7">
    <source>
        <dbReference type="PROSITE" id="PS50979"/>
    </source>
</evidence>
<evidence type="ECO:0000256" key="4">
    <source>
        <dbReference type="ARBA" id="ARBA00023267"/>
    </source>
</evidence>
<dbReference type="RefSeq" id="WP_307412770.1">
    <property type="nucleotide sequence ID" value="NZ_JAUSTW010000009.1"/>
</dbReference>
<dbReference type="PROSITE" id="PS00866">
    <property type="entry name" value="CPSASE_1"/>
    <property type="match status" value="1"/>
</dbReference>
<evidence type="ECO:0000256" key="3">
    <source>
        <dbReference type="ARBA" id="ARBA00022840"/>
    </source>
</evidence>
<dbReference type="InterPro" id="IPR005479">
    <property type="entry name" value="CPAse_ATP-bd"/>
</dbReference>
<dbReference type="SUPFAM" id="SSF51246">
    <property type="entry name" value="Rudiment single hybrid motif"/>
    <property type="match status" value="1"/>
</dbReference>
<keyword evidence="4" id="KW-0092">Biotin</keyword>
<dbReference type="PANTHER" id="PTHR18866">
    <property type="entry name" value="CARBOXYLASE:PYRUVATE/ACETYL-COA/PROPIONYL-COA CARBOXYLASE"/>
    <property type="match status" value="1"/>
</dbReference>
<dbReference type="Gene3D" id="3.30.470.20">
    <property type="entry name" value="ATP-grasp fold, B domain"/>
    <property type="match status" value="1"/>
</dbReference>
<accession>A0ABT9Y1R0</accession>
<keyword evidence="1 8" id="KW-0436">Ligase</keyword>
<dbReference type="GO" id="GO:0003989">
    <property type="term" value="F:acetyl-CoA carboxylase activity"/>
    <property type="evidence" value="ECO:0007669"/>
    <property type="project" value="UniProtKB-EC"/>
</dbReference>
<dbReference type="GO" id="GO:0004075">
    <property type="term" value="F:biotin carboxylase activity"/>
    <property type="evidence" value="ECO:0007669"/>
    <property type="project" value="UniProtKB-EC"/>
</dbReference>
<dbReference type="InterPro" id="IPR011761">
    <property type="entry name" value="ATP-grasp"/>
</dbReference>
<protein>
    <submittedName>
        <fullName evidence="8">Acetyl-CoA carboxylase biotin carboxylase subunit</fullName>
        <ecNumber evidence="8">6.3.4.14</ecNumber>
        <ecNumber evidence="8">6.4.1.2</ecNumber>
    </submittedName>
</protein>
<evidence type="ECO:0000313" key="8">
    <source>
        <dbReference type="EMBL" id="MDQ0201465.1"/>
    </source>
</evidence>
<dbReference type="NCBIfam" id="NF006367">
    <property type="entry name" value="PRK08591.1"/>
    <property type="match status" value="1"/>
</dbReference>
<dbReference type="PROSITE" id="PS50975">
    <property type="entry name" value="ATP_GRASP"/>
    <property type="match status" value="1"/>
</dbReference>
<gene>
    <name evidence="8" type="ORF">J2S10_004671</name>
</gene>
<dbReference type="InterPro" id="IPR011764">
    <property type="entry name" value="Biotin_carboxylation_dom"/>
</dbReference>
<name>A0ABT9Y1R0_9BACI</name>
<dbReference type="Pfam" id="PF02785">
    <property type="entry name" value="Biotin_carb_C"/>
    <property type="match status" value="1"/>
</dbReference>
<sequence length="453" mass="50104">MFKKVLIANRGEIAGRVIRTCKALGIQTVGIYSEADKDALHVKAADEAYLLGGPKVSESYLNIDKIIEIARQSGTEAIHPGYGLLSENAEFARRCEEEGIVFIGPTHDVISKMGSKIEARKLMELAGVPVVPGITYPLADVEEAIEIAGKIGYPIMLKASAGGGGIGMQIVRSDDELRKAFEGNQKRAVSFFGNGEMFIEKYVENPHHIEIQILADSSGNTVYLWERECSIQRRHQKVVEEAPSPFLDEATRSKMGEAAVKAAKSIGYKNAGTIEFLVDEHKNFYFLEVNTRLQVEHPVTEEITGLDLVAEQLRIAYGESLPFKQSEIKREGHAIEVRIYAEDPKTFFPSPGKITTLVLPEGPGIRHELGVSEQSVVTPFYDPMIAKLVVKGKDREEAIGILKDALALYEVQGIKTNIPMLQQVVEHQAYRSGNTTTNFVEKYLQGTNKKVMK</sequence>
<reference evidence="8 9" key="1">
    <citation type="submission" date="2023-07" db="EMBL/GenBank/DDBJ databases">
        <title>Genomic Encyclopedia of Type Strains, Phase IV (KMG-IV): sequencing the most valuable type-strain genomes for metagenomic binning, comparative biology and taxonomic classification.</title>
        <authorList>
            <person name="Goeker M."/>
        </authorList>
    </citation>
    <scope>NUCLEOTIDE SEQUENCE [LARGE SCALE GENOMIC DNA]</scope>
    <source>
        <strain evidence="8 9">DSM 27594</strain>
    </source>
</reference>
<evidence type="ECO:0000256" key="1">
    <source>
        <dbReference type="ARBA" id="ARBA00022598"/>
    </source>
</evidence>
<dbReference type="InterPro" id="IPR005481">
    <property type="entry name" value="BC-like_N"/>
</dbReference>
<feature type="domain" description="Biotin carboxylation" evidence="7">
    <location>
        <begin position="1"/>
        <end position="445"/>
    </location>
</feature>
<dbReference type="EC" id="6.3.4.14" evidence="8"/>
<keyword evidence="9" id="KW-1185">Reference proteome</keyword>
<dbReference type="SMART" id="SM00878">
    <property type="entry name" value="Biotin_carb_C"/>
    <property type="match status" value="1"/>
</dbReference>
<dbReference type="Pfam" id="PF00289">
    <property type="entry name" value="Biotin_carb_N"/>
    <property type="match status" value="1"/>
</dbReference>
<dbReference type="Pfam" id="PF02786">
    <property type="entry name" value="CPSase_L_D2"/>
    <property type="match status" value="1"/>
</dbReference>
<dbReference type="EC" id="6.4.1.2" evidence="8"/>
<evidence type="ECO:0000259" key="6">
    <source>
        <dbReference type="PROSITE" id="PS50975"/>
    </source>
</evidence>
<evidence type="ECO:0000256" key="2">
    <source>
        <dbReference type="ARBA" id="ARBA00022741"/>
    </source>
</evidence>
<comment type="caution">
    <text evidence="8">The sequence shown here is derived from an EMBL/GenBank/DDBJ whole genome shotgun (WGS) entry which is preliminary data.</text>
</comment>
<organism evidence="8 9">
    <name type="scientific">Neobacillus ginsengisoli</name>
    <dbReference type="NCBI Taxonomy" id="904295"/>
    <lineage>
        <taxon>Bacteria</taxon>
        <taxon>Bacillati</taxon>
        <taxon>Bacillota</taxon>
        <taxon>Bacilli</taxon>
        <taxon>Bacillales</taxon>
        <taxon>Bacillaceae</taxon>
        <taxon>Neobacillus</taxon>
    </lineage>
</organism>
<dbReference type="EMBL" id="JAUSTW010000009">
    <property type="protein sequence ID" value="MDQ0201465.1"/>
    <property type="molecule type" value="Genomic_DNA"/>
</dbReference>
<proteinExistence type="predicted"/>
<dbReference type="PROSITE" id="PS00867">
    <property type="entry name" value="CPSASE_2"/>
    <property type="match status" value="1"/>
</dbReference>
<dbReference type="InterPro" id="IPR050856">
    <property type="entry name" value="Biotin_carboxylase_complex"/>
</dbReference>
<dbReference type="SUPFAM" id="SSF52440">
    <property type="entry name" value="PreATP-grasp domain"/>
    <property type="match status" value="1"/>
</dbReference>
<dbReference type="InterPro" id="IPR016185">
    <property type="entry name" value="PreATP-grasp_dom_sf"/>
</dbReference>
<dbReference type="PROSITE" id="PS50979">
    <property type="entry name" value="BC"/>
    <property type="match status" value="1"/>
</dbReference>
<dbReference type="PANTHER" id="PTHR18866:SF128">
    <property type="entry name" value="UREA AMIDOLYASE"/>
    <property type="match status" value="1"/>
</dbReference>
<dbReference type="Proteomes" id="UP001224122">
    <property type="component" value="Unassembled WGS sequence"/>
</dbReference>